<dbReference type="WBParaSite" id="HPLM_0000877501-mRNA-1">
    <property type="protein sequence ID" value="HPLM_0000877501-mRNA-1"/>
    <property type="gene ID" value="HPLM_0000877501"/>
</dbReference>
<protein>
    <submittedName>
        <fullName evidence="1">Protein aurora borealis</fullName>
    </submittedName>
</protein>
<organism evidence="1">
    <name type="scientific">Haemonchus placei</name>
    <name type="common">Barber's pole worm</name>
    <dbReference type="NCBI Taxonomy" id="6290"/>
    <lineage>
        <taxon>Eukaryota</taxon>
        <taxon>Metazoa</taxon>
        <taxon>Ecdysozoa</taxon>
        <taxon>Nematoda</taxon>
        <taxon>Chromadorea</taxon>
        <taxon>Rhabditida</taxon>
        <taxon>Rhabditina</taxon>
        <taxon>Rhabditomorpha</taxon>
        <taxon>Strongyloidea</taxon>
        <taxon>Trichostrongylidae</taxon>
        <taxon>Haemonchus</taxon>
    </lineage>
</organism>
<name>A0A0N4WDU4_HAEPC</name>
<dbReference type="AlphaFoldDB" id="A0A0N4WDU4"/>
<proteinExistence type="predicted"/>
<sequence length="149" mass="16557">LQYLSRPFPKTKCPVFIESPYSSTQALNRFEMQQIKKFPTVMSSVLSAFSGHEFTDTSSPEPSIAAGSSSVHEYSTPFSTWEIVPKSRTVPASVRQFNTLISPEEHVTRKFPFRTHFSDSACSTPFSTHTGETGGNRRNSIANICLITS</sequence>
<accession>A0A0N4WDU4</accession>
<evidence type="ECO:0000313" key="1">
    <source>
        <dbReference type="WBParaSite" id="HPLM_0000877501-mRNA-1"/>
    </source>
</evidence>
<reference evidence="1" key="1">
    <citation type="submission" date="2017-02" db="UniProtKB">
        <authorList>
            <consortium name="WormBaseParasite"/>
        </authorList>
    </citation>
    <scope>IDENTIFICATION</scope>
</reference>